<dbReference type="InterPro" id="IPR015004">
    <property type="entry name" value="MesX"/>
</dbReference>
<protein>
    <submittedName>
        <fullName evidence="1">Uncharacterized protein DUF1852</fullName>
    </submittedName>
</protein>
<comment type="caution">
    <text evidence="1">The sequence shown here is derived from an EMBL/GenBank/DDBJ whole genome shotgun (WGS) entry which is preliminary data.</text>
</comment>
<dbReference type="Pfam" id="PF08908">
    <property type="entry name" value="MesX"/>
    <property type="match status" value="1"/>
</dbReference>
<accession>A0A4R7FSN9</accession>
<gene>
    <name evidence="1" type="ORF">CLV52_1452</name>
</gene>
<reference evidence="1 2" key="1">
    <citation type="submission" date="2019-03" db="EMBL/GenBank/DDBJ databases">
        <title>Genomic Encyclopedia of Archaeal and Bacterial Type Strains, Phase II (KMG-II): from individual species to whole genera.</title>
        <authorList>
            <person name="Goeker M."/>
        </authorList>
    </citation>
    <scope>NUCLEOTIDE SEQUENCE [LARGE SCALE GENOMIC DNA]</scope>
    <source>
        <strain evidence="1 2">DSM 24782</strain>
    </source>
</reference>
<evidence type="ECO:0000313" key="1">
    <source>
        <dbReference type="EMBL" id="TDS80882.1"/>
    </source>
</evidence>
<dbReference type="Proteomes" id="UP000295344">
    <property type="component" value="Unassembled WGS sequence"/>
</dbReference>
<evidence type="ECO:0000313" key="2">
    <source>
        <dbReference type="Proteomes" id="UP000295344"/>
    </source>
</evidence>
<sequence>MTSGDREHDGIDFHPAVPADQALDWPRMANDFGFHVTTTRFDEDYTPSTSSRITTNFANLARGEQRQQNLRRALTMIDRRFNDLADWDNPSGDRYAVEIEIVSVELEFAAEGDDRRFPLLEMLDTTIVDLWTGERRRGILGNSFSSYVRDYDFSVRLPAVSAEAGGFTLPEDFGDLHGKLFQHFLGSAAYRERFAQSPVICISVSTSRTYRRTDDRHPILGVEYQQDDQSLTDEYFAKMGLRVRCFMPRGSVAPFAFYFRGDLLNDYTDLQLIGTISTMEAFQKIYRPEIYNANAAAPSVYKPSLEQQDFSRTQIDYDREERSRLAITQGRFTQQHLIEPHREALAQWAADHPALVG</sequence>
<proteinExistence type="predicted"/>
<keyword evidence="2" id="KW-1185">Reference proteome</keyword>
<organism evidence="1 2">
    <name type="scientific">Amnibacterium kyonggiense</name>
    <dbReference type="NCBI Taxonomy" id="595671"/>
    <lineage>
        <taxon>Bacteria</taxon>
        <taxon>Bacillati</taxon>
        <taxon>Actinomycetota</taxon>
        <taxon>Actinomycetes</taxon>
        <taxon>Micrococcales</taxon>
        <taxon>Microbacteriaceae</taxon>
        <taxon>Amnibacterium</taxon>
    </lineage>
</organism>
<dbReference type="AlphaFoldDB" id="A0A4R7FSN9"/>
<dbReference type="EMBL" id="SOAM01000001">
    <property type="protein sequence ID" value="TDS80882.1"/>
    <property type="molecule type" value="Genomic_DNA"/>
</dbReference>
<name>A0A4R7FSN9_9MICO</name>